<evidence type="ECO:0000256" key="2">
    <source>
        <dbReference type="ARBA" id="ARBA00022679"/>
    </source>
</evidence>
<evidence type="ECO:0000259" key="5">
    <source>
        <dbReference type="Pfam" id="PF13649"/>
    </source>
</evidence>
<keyword evidence="3" id="KW-0949">S-adenosyl-L-methionine</keyword>
<keyword evidence="7" id="KW-1185">Reference proteome</keyword>
<dbReference type="PANTHER" id="PTHR43464">
    <property type="entry name" value="METHYLTRANSFERASE"/>
    <property type="match status" value="1"/>
</dbReference>
<name>A0ABV4QC52_9ACTN</name>
<dbReference type="Gene3D" id="3.90.1200.10">
    <property type="match status" value="1"/>
</dbReference>
<protein>
    <submittedName>
        <fullName evidence="6">Methyltransferase domain-containing protein</fullName>
    </submittedName>
</protein>
<keyword evidence="1 6" id="KW-0489">Methyltransferase</keyword>
<dbReference type="EMBL" id="JAXCEI010000005">
    <property type="protein sequence ID" value="MFA1539965.1"/>
    <property type="molecule type" value="Genomic_DNA"/>
</dbReference>
<dbReference type="InterPro" id="IPR011009">
    <property type="entry name" value="Kinase-like_dom_sf"/>
</dbReference>
<sequence>MEWPPKYAGIHAALLDRFNFTSLAIVRDMSGASGAATYLCLPESSLGRPHQMVVKVGAAEDLSRDVDGLRLARTMYRNAGQMLDAQVEHRELIALPLSLTGTNAVPFAEWYTTATAAEAVTALDDLFHNVLRLDQLTLNLTNRSVFRCHTIDDPASVHRRLSALGIEGARLWAWWDQAFTRLSISSATRLAHGDLHGGNILVSASHGSADGPGIDVVDFGNVGEKHYLADFVSLERDIVLKLDPDAALEPERTEAVTGRLRELARAHAPSGVDPDFEYDVALATRFMFSAASAHASEELRRTALDHALEIKDRLEAAQPQFRHDRSAVRLQTRRMTLGLFAYSFLRLDQLPNGAWGRTVNNWMESLWAGDEGSITRDRKIRDNGGTDILCGNVINVVDYLTMALTAQEAAEVLNENGMIGHASDNIASRRGPLGGVGSRSSGRGANDVRIRHTVMALIALIADNVGHLGGHSRPDAAAAMAEYLRRYGSMWREDMSHLFGSTMATVRLVHLLGGDVKTTLPPDLAKDVHGVLTAALPDMFTALFAEDTEGRRLPRPTPPDGISLGQPFFWPYSSFWRMERSGLLMYLPLALVDGGRAMLPPVRERLGDRLASCLVALLAEVNAPFDPTDPCASLIHYHRGDPGQAHRDWGLSAELAALLEAPAIIDLLKDMQDEAVIQEKRTALRLALSETFDRYRTHPEIFHHTHAASFFRVLWMLQDSLLPAAALRELDQLIGDTLQRATTESALVDHVAAILRLSGSADDDVDSSALVSLLVNKLESGYYVDSATRIAPVGETIEAYRGAGARVFAELAGESHLRTVEPIMESLLVDHDARTRRALDLGTGTGRHAALLARMGFDVDIVDLSPEMLQVAAARLGIPAPPPADMLSPPAAETYEVVTVAESIIHLTRSEAQKLARWIADALTPQGVAYFTFQLNNNSVVTPDGRFYEYYSDQRDIVELLATSGLRAEVTTSRPVAAYERRMYPSSAAWTWFDVYCRRRP</sequence>
<dbReference type="GO" id="GO:0008168">
    <property type="term" value="F:methyltransferase activity"/>
    <property type="evidence" value="ECO:0007669"/>
    <property type="project" value="UniProtKB-KW"/>
</dbReference>
<dbReference type="Proteomes" id="UP001569963">
    <property type="component" value="Unassembled WGS sequence"/>
</dbReference>
<feature type="domain" description="Aminoglycoside phosphotransferase" evidence="4">
    <location>
        <begin position="115"/>
        <end position="234"/>
    </location>
</feature>
<dbReference type="InterPro" id="IPR002575">
    <property type="entry name" value="Aminoglycoside_PTrfase"/>
</dbReference>
<reference evidence="6 7" key="1">
    <citation type="submission" date="2023-11" db="EMBL/GenBank/DDBJ databases">
        <title>Actinomadura monticuli sp. nov., isolated from volcanic ash.</title>
        <authorList>
            <person name="Lee S.D."/>
            <person name="Yang H."/>
            <person name="Kim I.S."/>
        </authorList>
    </citation>
    <scope>NUCLEOTIDE SEQUENCE [LARGE SCALE GENOMIC DNA]</scope>
    <source>
        <strain evidence="6 7">DLS-62</strain>
    </source>
</reference>
<evidence type="ECO:0000259" key="4">
    <source>
        <dbReference type="Pfam" id="PF01636"/>
    </source>
</evidence>
<accession>A0ABV4QC52</accession>
<evidence type="ECO:0000256" key="3">
    <source>
        <dbReference type="ARBA" id="ARBA00022691"/>
    </source>
</evidence>
<dbReference type="SUPFAM" id="SSF53335">
    <property type="entry name" value="S-adenosyl-L-methionine-dependent methyltransferases"/>
    <property type="match status" value="1"/>
</dbReference>
<dbReference type="RefSeq" id="WP_371949869.1">
    <property type="nucleotide sequence ID" value="NZ_JAXCEI010000005.1"/>
</dbReference>
<evidence type="ECO:0000313" key="6">
    <source>
        <dbReference type="EMBL" id="MFA1539965.1"/>
    </source>
</evidence>
<proteinExistence type="predicted"/>
<dbReference type="GO" id="GO:0032259">
    <property type="term" value="P:methylation"/>
    <property type="evidence" value="ECO:0007669"/>
    <property type="project" value="UniProtKB-KW"/>
</dbReference>
<dbReference type="SUPFAM" id="SSF56112">
    <property type="entry name" value="Protein kinase-like (PK-like)"/>
    <property type="match status" value="1"/>
</dbReference>
<keyword evidence="2" id="KW-0808">Transferase</keyword>
<comment type="caution">
    <text evidence="6">The sequence shown here is derived from an EMBL/GenBank/DDBJ whole genome shotgun (WGS) entry which is preliminary data.</text>
</comment>
<evidence type="ECO:0000313" key="7">
    <source>
        <dbReference type="Proteomes" id="UP001569963"/>
    </source>
</evidence>
<gene>
    <name evidence="6" type="ORF">SM611_13590</name>
</gene>
<feature type="domain" description="Methyltransferase" evidence="5">
    <location>
        <begin position="839"/>
        <end position="927"/>
    </location>
</feature>
<dbReference type="PANTHER" id="PTHR43464:SF19">
    <property type="entry name" value="UBIQUINONE BIOSYNTHESIS O-METHYLTRANSFERASE, MITOCHONDRIAL"/>
    <property type="match status" value="1"/>
</dbReference>
<dbReference type="InterPro" id="IPR029063">
    <property type="entry name" value="SAM-dependent_MTases_sf"/>
</dbReference>
<dbReference type="CDD" id="cd02440">
    <property type="entry name" value="AdoMet_MTases"/>
    <property type="match status" value="1"/>
</dbReference>
<dbReference type="Pfam" id="PF13649">
    <property type="entry name" value="Methyltransf_25"/>
    <property type="match status" value="1"/>
</dbReference>
<dbReference type="Gene3D" id="3.40.50.150">
    <property type="entry name" value="Vaccinia Virus protein VP39"/>
    <property type="match status" value="1"/>
</dbReference>
<dbReference type="InterPro" id="IPR041698">
    <property type="entry name" value="Methyltransf_25"/>
</dbReference>
<evidence type="ECO:0000256" key="1">
    <source>
        <dbReference type="ARBA" id="ARBA00022603"/>
    </source>
</evidence>
<organism evidence="6 7">
    <name type="scientific">Actinomadura monticuli</name>
    <dbReference type="NCBI Taxonomy" id="3097367"/>
    <lineage>
        <taxon>Bacteria</taxon>
        <taxon>Bacillati</taxon>
        <taxon>Actinomycetota</taxon>
        <taxon>Actinomycetes</taxon>
        <taxon>Streptosporangiales</taxon>
        <taxon>Thermomonosporaceae</taxon>
        <taxon>Actinomadura</taxon>
    </lineage>
</organism>
<dbReference type="Pfam" id="PF01636">
    <property type="entry name" value="APH"/>
    <property type="match status" value="1"/>
</dbReference>